<feature type="compositionally biased region" description="Polar residues" evidence="1">
    <location>
        <begin position="34"/>
        <end position="46"/>
    </location>
</feature>
<feature type="compositionally biased region" description="Basic and acidic residues" evidence="1">
    <location>
        <begin position="1"/>
        <end position="11"/>
    </location>
</feature>
<dbReference type="HOGENOM" id="CLU_1467783_0_0_1"/>
<evidence type="ECO:0000256" key="1">
    <source>
        <dbReference type="SAM" id="MobiDB-lite"/>
    </source>
</evidence>
<evidence type="ECO:0000313" key="3">
    <source>
        <dbReference type="Proteomes" id="UP000002624"/>
    </source>
</evidence>
<accession>C6HSI3</accession>
<name>C6HSI3_AJECH</name>
<organism evidence="2 3">
    <name type="scientific">Ajellomyces capsulatus (strain H143)</name>
    <name type="common">Darling's disease fungus</name>
    <name type="synonym">Histoplasma capsulatum</name>
    <dbReference type="NCBI Taxonomy" id="544712"/>
    <lineage>
        <taxon>Eukaryota</taxon>
        <taxon>Fungi</taxon>
        <taxon>Dikarya</taxon>
        <taxon>Ascomycota</taxon>
        <taxon>Pezizomycotina</taxon>
        <taxon>Eurotiomycetes</taxon>
        <taxon>Eurotiomycetidae</taxon>
        <taxon>Onygenales</taxon>
        <taxon>Ajellomycetaceae</taxon>
        <taxon>Histoplasma</taxon>
    </lineage>
</organism>
<evidence type="ECO:0000313" key="2">
    <source>
        <dbReference type="EMBL" id="EER36733.1"/>
    </source>
</evidence>
<reference evidence="3" key="1">
    <citation type="submission" date="2009-05" db="EMBL/GenBank/DDBJ databases">
        <title>The genome sequence of Ajellomyces capsulatus strain H143.</title>
        <authorList>
            <person name="Champion M."/>
            <person name="Cuomo C.A."/>
            <person name="Ma L.-J."/>
            <person name="Henn M.R."/>
            <person name="Sil A."/>
            <person name="Goldman B."/>
            <person name="Young S.K."/>
            <person name="Kodira C.D."/>
            <person name="Zeng Q."/>
            <person name="Koehrsen M."/>
            <person name="Alvarado L."/>
            <person name="Berlin A.M."/>
            <person name="Borenstein D."/>
            <person name="Chen Z."/>
            <person name="Engels R."/>
            <person name="Freedman E."/>
            <person name="Gellesch M."/>
            <person name="Goldberg J."/>
            <person name="Griggs A."/>
            <person name="Gujja S."/>
            <person name="Heiman D.I."/>
            <person name="Hepburn T.A."/>
            <person name="Howarth C."/>
            <person name="Jen D."/>
            <person name="Larson L."/>
            <person name="Lewis B."/>
            <person name="Mehta T."/>
            <person name="Park D."/>
            <person name="Pearson M."/>
            <person name="Roberts A."/>
            <person name="Saif S."/>
            <person name="Shea T.D."/>
            <person name="Shenoy N."/>
            <person name="Sisk P."/>
            <person name="Stolte C."/>
            <person name="Sykes S."/>
            <person name="Walk T."/>
            <person name="White J."/>
            <person name="Yandava C."/>
            <person name="Klein B."/>
            <person name="McEwen J.G."/>
            <person name="Puccia R."/>
            <person name="Goldman G.H."/>
            <person name="Felipe M.S."/>
            <person name="Nino-Vega G."/>
            <person name="San-Blas G."/>
            <person name="Taylor J.W."/>
            <person name="Mendoza L."/>
            <person name="Galagan J.E."/>
            <person name="Nusbaum C."/>
            <person name="Birren B.W."/>
        </authorList>
    </citation>
    <scope>NUCLEOTIDE SEQUENCE [LARGE SCALE GENOMIC DNA]</scope>
    <source>
        <strain evidence="3">H143</strain>
    </source>
</reference>
<feature type="region of interest" description="Disordered" evidence="1">
    <location>
        <begin position="1"/>
        <end position="59"/>
    </location>
</feature>
<dbReference type="OMA" id="GMICGQG"/>
<proteinExistence type="predicted"/>
<sequence length="191" mass="20089">MAERSQIEHELPSSPVAHRREKGSVKEAQENCLADNQSRGDANRSSELVDPVPGSPPAGAVGMICGQGLDRPKRPQIGSIRSEADGGLGTPVAARSGVVTRDVLKAFQRGSSIGFQQASRTKEMVDALDSGAAPVFHVQEGLGSSSCLCANSGGARIEGNGNSKVVHSTDPAEVDIMEEPTRHPVTRFHEL</sequence>
<dbReference type="VEuPathDB" id="FungiDB:HCDG_09164"/>
<dbReference type="EMBL" id="GG692438">
    <property type="protein sequence ID" value="EER36733.1"/>
    <property type="molecule type" value="Genomic_DNA"/>
</dbReference>
<dbReference type="Proteomes" id="UP000002624">
    <property type="component" value="Unassembled WGS sequence"/>
</dbReference>
<gene>
    <name evidence="2" type="ORF">HCDG_09164</name>
</gene>
<protein>
    <submittedName>
        <fullName evidence="2">Uncharacterized protein</fullName>
    </submittedName>
</protein>
<dbReference type="AlphaFoldDB" id="C6HSI3"/>